<dbReference type="HOGENOM" id="CLU_1487548_0_0_5"/>
<evidence type="ECO:0000313" key="2">
    <source>
        <dbReference type="EMBL" id="CDN51763.1"/>
    </source>
</evidence>
<dbReference type="Pfam" id="PF12762">
    <property type="entry name" value="DDE_Tnp_IS1595"/>
    <property type="match status" value="1"/>
</dbReference>
<name>A0A068T016_NEOGA</name>
<dbReference type="Proteomes" id="UP000028181">
    <property type="component" value="Plasmid pHAMBI540a"/>
</dbReference>
<evidence type="ECO:0000259" key="1">
    <source>
        <dbReference type="SMART" id="SM01126"/>
    </source>
</evidence>
<keyword evidence="3" id="KW-1185">Reference proteome</keyword>
<keyword evidence="2" id="KW-0614">Plasmid</keyword>
<dbReference type="InterPro" id="IPR024445">
    <property type="entry name" value="Tnp_ISXO2-like"/>
</dbReference>
<dbReference type="EMBL" id="HG938354">
    <property type="protein sequence ID" value="CDN51763.1"/>
    <property type="molecule type" value="Genomic_DNA"/>
</dbReference>
<proteinExistence type="predicted"/>
<dbReference type="KEGG" id="ngg:RG540_PA10870"/>
<geneLocation type="plasmid" evidence="3">
    <name>II</name>
</geneLocation>
<sequence>MAIVQRPADITPGSTAGDARAAVVTGLSLRAAVGAIATQVELHAHLMSDEVKAFMAIGESFAAHETVNHSSREYIRDAVHVNSVEGFNARVRRTIAGVFHHISPELADLYFHEIGFRWSQRIVTGQALRKSRSGKESMKTLWSRVPPALQLLQVFRAATGRQMRRSPDGGITIKSAVAVFG</sequence>
<reference evidence="3" key="1">
    <citation type="journal article" date="2014" name="BMC Genomics">
        <title>Genome sequencing of two Neorhizobium galegae strains reveals a noeT gene responsible for the unusual acetylation of the nodulation factors.</title>
        <authorList>
            <person name="Osterman J."/>
            <person name="Marsh J."/>
            <person name="Laine P.K."/>
            <person name="Zeng Z."/>
            <person name="Alatalo E."/>
            <person name="Sullivan J.T."/>
            <person name="Young J.P."/>
            <person name="Thomas-Oates J."/>
            <person name="Paulin L."/>
            <person name="Lindstrom K."/>
        </authorList>
    </citation>
    <scope>NUCLEOTIDE SEQUENCE [LARGE SCALE GENOMIC DNA]</scope>
    <source>
        <strain evidence="3">HAMBI 540</strain>
    </source>
</reference>
<organism evidence="2 3">
    <name type="scientific">Neorhizobium galegae bv. orientalis str. HAMBI 540</name>
    <dbReference type="NCBI Taxonomy" id="1028800"/>
    <lineage>
        <taxon>Bacteria</taxon>
        <taxon>Pseudomonadati</taxon>
        <taxon>Pseudomonadota</taxon>
        <taxon>Alphaproteobacteria</taxon>
        <taxon>Hyphomicrobiales</taxon>
        <taxon>Rhizobiaceae</taxon>
        <taxon>Rhizobium/Agrobacterium group</taxon>
        <taxon>Neorhizobium</taxon>
    </lineage>
</organism>
<dbReference type="PATRIC" id="fig|1028800.3.peg.5714"/>
<dbReference type="SMART" id="SM01126">
    <property type="entry name" value="DDE_Tnp_IS1595"/>
    <property type="match status" value="1"/>
</dbReference>
<accession>A0A068T016</accession>
<evidence type="ECO:0000313" key="3">
    <source>
        <dbReference type="Proteomes" id="UP000028181"/>
    </source>
</evidence>
<protein>
    <submittedName>
        <fullName evidence="2">ISSpo8, transposase</fullName>
    </submittedName>
</protein>
<dbReference type="AlphaFoldDB" id="A0A068T016"/>
<feature type="domain" description="ISXO2-like transposase" evidence="1">
    <location>
        <begin position="1"/>
        <end position="119"/>
    </location>
</feature>
<dbReference type="eggNOG" id="COG3677">
    <property type="taxonomic scope" value="Bacteria"/>
</dbReference>
<gene>
    <name evidence="2" type="ORF">RG540_PA10870</name>
</gene>